<evidence type="ECO:0000313" key="1">
    <source>
        <dbReference type="EMBL" id="MDL0089296.1"/>
    </source>
</evidence>
<dbReference type="Proteomes" id="UP001173801">
    <property type="component" value="Unassembled WGS sequence"/>
</dbReference>
<dbReference type="InterPro" id="IPR011990">
    <property type="entry name" value="TPR-like_helical_dom_sf"/>
</dbReference>
<gene>
    <name evidence="1" type="ORF">NYG85_07950</name>
</gene>
<accession>A0ABT7HQW1</accession>
<proteinExistence type="predicted"/>
<keyword evidence="2" id="KW-1185">Reference proteome</keyword>
<evidence type="ECO:0000313" key="2">
    <source>
        <dbReference type="Proteomes" id="UP001173801"/>
    </source>
</evidence>
<organism evidence="1 2">
    <name type="scientific">Campylobacter gastrosuis</name>
    <dbReference type="NCBI Taxonomy" id="2974576"/>
    <lineage>
        <taxon>Bacteria</taxon>
        <taxon>Pseudomonadati</taxon>
        <taxon>Campylobacterota</taxon>
        <taxon>Epsilonproteobacteria</taxon>
        <taxon>Campylobacterales</taxon>
        <taxon>Campylobacteraceae</taxon>
        <taxon>Campylobacter</taxon>
    </lineage>
</organism>
<sequence>MKKRCEKSDFKACFKAGEFYDFGLENTKKDQKRAINFYKNPA</sequence>
<dbReference type="EMBL" id="JANURM010000010">
    <property type="protein sequence ID" value="MDL0089296.1"/>
    <property type="molecule type" value="Genomic_DNA"/>
</dbReference>
<reference evidence="1" key="1">
    <citation type="submission" date="2022-08" db="EMBL/GenBank/DDBJ databases">
        <authorList>
            <person name="Wang H."/>
        </authorList>
    </citation>
    <scope>NUCLEOTIDE SEQUENCE</scope>
    <source>
        <strain evidence="1">PS10</strain>
    </source>
</reference>
<reference evidence="1" key="2">
    <citation type="journal article" date="2023" name="Microorganisms">
        <title>Isolation and Genomic Characteristics of Cat-Borne Campylobacter felis sp. nov. and Sheep-Borne Campylobacter ovis sp. nov.</title>
        <authorList>
            <person name="Wang H."/>
            <person name="Li Y."/>
            <person name="Gu Y."/>
            <person name="Zhou G."/>
            <person name="Chen X."/>
            <person name="Zhang X."/>
            <person name="Shao Z."/>
            <person name="Zhang J."/>
            <person name="Zhang M."/>
        </authorList>
    </citation>
    <scope>NUCLEOTIDE SEQUENCE</scope>
    <source>
        <strain evidence="1">PS10</strain>
    </source>
</reference>
<dbReference type="Gene3D" id="1.25.40.10">
    <property type="entry name" value="Tetratricopeptide repeat domain"/>
    <property type="match status" value="1"/>
</dbReference>
<evidence type="ECO:0008006" key="3">
    <source>
        <dbReference type="Google" id="ProtNLM"/>
    </source>
</evidence>
<dbReference type="RefSeq" id="WP_284937955.1">
    <property type="nucleotide sequence ID" value="NZ_JANURM010000010.1"/>
</dbReference>
<comment type="caution">
    <text evidence="1">The sequence shown here is derived from an EMBL/GenBank/DDBJ whole genome shotgun (WGS) entry which is preliminary data.</text>
</comment>
<name>A0ABT7HQW1_9BACT</name>
<protein>
    <recommendedName>
        <fullName evidence="3">Beta-lactamase</fullName>
    </recommendedName>
</protein>